<sequence length="514" mass="56273">MPRSRLADVTQSLLLPPQKVFPIQVGDKLFSLSGASISSDAPSYISQYFVEQLRHNKDAAEVRTLYIDRDPATFADIALHLQGYHIEPRDGPHFVKLFTDAQSFSLPRLKARLFSSTIYIRIGDEEFQIPRDLFNSPGDSPNYFSLGYSVFFATPRDPLPGSSPQSPLRPPSILPPTVPGRSSKTFADLLHVLKGYPVEIRNEQHRNELLRDARYYHLKGLEQRLIPHHVSYNLARETAEIVIRLQDLRQSGVSFVADSDSADSPNPASPASSSSTTNPGPGWVYYQRPYVDSEASSLIIEIDDEETAVLTLSPRRASSSPAAATTGQITFHRQTLARITSLLTVIANKMSLPVTQPLGLRMLDRGAATSASPSVEAPSPPAGPGSTGLSEEDVKVRIGADADVTLNGRAWRINVAQGEDAEAEEESPMDVDDTTGQASSSVARGKKRKLDDNDDSNDDDESEGEEWIVRKAQWRLRVQVAPSSISGLEVVLGAVKIDAFTNERARNAARGFLG</sequence>
<dbReference type="Gene3D" id="3.30.710.10">
    <property type="entry name" value="Potassium Channel Kv1.1, Chain A"/>
    <property type="match status" value="1"/>
</dbReference>
<dbReference type="GeneID" id="54476282"/>
<dbReference type="SUPFAM" id="SSF54695">
    <property type="entry name" value="POZ domain"/>
    <property type="match status" value="1"/>
</dbReference>
<organism evidence="2 3">
    <name type="scientific">Neohortaea acidophila</name>
    <dbReference type="NCBI Taxonomy" id="245834"/>
    <lineage>
        <taxon>Eukaryota</taxon>
        <taxon>Fungi</taxon>
        <taxon>Dikarya</taxon>
        <taxon>Ascomycota</taxon>
        <taxon>Pezizomycotina</taxon>
        <taxon>Dothideomycetes</taxon>
        <taxon>Dothideomycetidae</taxon>
        <taxon>Mycosphaerellales</taxon>
        <taxon>Teratosphaeriaceae</taxon>
        <taxon>Neohortaea</taxon>
    </lineage>
</organism>
<evidence type="ECO:0000313" key="2">
    <source>
        <dbReference type="EMBL" id="KAF2485753.1"/>
    </source>
</evidence>
<feature type="compositionally biased region" description="Acidic residues" evidence="1">
    <location>
        <begin position="419"/>
        <end position="433"/>
    </location>
</feature>
<dbReference type="PANTHER" id="PTHR31758">
    <property type="entry name" value="BTB/POZ DOMAIN-CONTAINING PROTEIN YLR108C"/>
    <property type="match status" value="1"/>
</dbReference>
<feature type="compositionally biased region" description="Acidic residues" evidence="1">
    <location>
        <begin position="452"/>
        <end position="465"/>
    </location>
</feature>
<dbReference type="EMBL" id="MU001633">
    <property type="protein sequence ID" value="KAF2485753.1"/>
    <property type="molecule type" value="Genomic_DNA"/>
</dbReference>
<name>A0A6A6Q254_9PEZI</name>
<evidence type="ECO:0008006" key="4">
    <source>
        <dbReference type="Google" id="ProtNLM"/>
    </source>
</evidence>
<feature type="region of interest" description="Disordered" evidence="1">
    <location>
        <begin position="369"/>
        <end position="391"/>
    </location>
</feature>
<evidence type="ECO:0000313" key="3">
    <source>
        <dbReference type="Proteomes" id="UP000799767"/>
    </source>
</evidence>
<dbReference type="AlphaFoldDB" id="A0A6A6Q254"/>
<protein>
    <recommendedName>
        <fullName evidence="4">Potassium channel tetramerisation-type BTB domain-containing protein</fullName>
    </recommendedName>
</protein>
<dbReference type="OrthoDB" id="2414723at2759"/>
<accession>A0A6A6Q254</accession>
<dbReference type="PANTHER" id="PTHR31758:SF2">
    <property type="entry name" value="BTB_POZ DOMAIN-CONTAINING PROTEIN YLR108C"/>
    <property type="match status" value="1"/>
</dbReference>
<proteinExistence type="predicted"/>
<feature type="region of interest" description="Disordered" evidence="1">
    <location>
        <begin position="417"/>
        <end position="465"/>
    </location>
</feature>
<gene>
    <name evidence="2" type="ORF">BDY17DRAFT_309059</name>
</gene>
<dbReference type="Proteomes" id="UP000799767">
    <property type="component" value="Unassembled WGS sequence"/>
</dbReference>
<feature type="compositionally biased region" description="Low complexity" evidence="1">
    <location>
        <begin position="257"/>
        <end position="279"/>
    </location>
</feature>
<dbReference type="RefSeq" id="XP_033592322.1">
    <property type="nucleotide sequence ID" value="XM_033735280.1"/>
</dbReference>
<feature type="region of interest" description="Disordered" evidence="1">
    <location>
        <begin position="256"/>
        <end position="280"/>
    </location>
</feature>
<dbReference type="InterPro" id="IPR011333">
    <property type="entry name" value="SKP1/BTB/POZ_sf"/>
</dbReference>
<evidence type="ECO:0000256" key="1">
    <source>
        <dbReference type="SAM" id="MobiDB-lite"/>
    </source>
</evidence>
<keyword evidence="3" id="KW-1185">Reference proteome</keyword>
<reference evidence="2" key="1">
    <citation type="journal article" date="2020" name="Stud. Mycol.">
        <title>101 Dothideomycetes genomes: a test case for predicting lifestyles and emergence of pathogens.</title>
        <authorList>
            <person name="Haridas S."/>
            <person name="Albert R."/>
            <person name="Binder M."/>
            <person name="Bloem J."/>
            <person name="Labutti K."/>
            <person name="Salamov A."/>
            <person name="Andreopoulos B."/>
            <person name="Baker S."/>
            <person name="Barry K."/>
            <person name="Bills G."/>
            <person name="Bluhm B."/>
            <person name="Cannon C."/>
            <person name="Castanera R."/>
            <person name="Culley D."/>
            <person name="Daum C."/>
            <person name="Ezra D."/>
            <person name="Gonzalez J."/>
            <person name="Henrissat B."/>
            <person name="Kuo A."/>
            <person name="Liang C."/>
            <person name="Lipzen A."/>
            <person name="Lutzoni F."/>
            <person name="Magnuson J."/>
            <person name="Mondo S."/>
            <person name="Nolan M."/>
            <person name="Ohm R."/>
            <person name="Pangilinan J."/>
            <person name="Park H.-J."/>
            <person name="Ramirez L."/>
            <person name="Alfaro M."/>
            <person name="Sun H."/>
            <person name="Tritt A."/>
            <person name="Yoshinaga Y."/>
            <person name="Zwiers L.-H."/>
            <person name="Turgeon B."/>
            <person name="Goodwin S."/>
            <person name="Spatafora J."/>
            <person name="Crous P."/>
            <person name="Grigoriev I."/>
        </authorList>
    </citation>
    <scope>NUCLEOTIDE SEQUENCE</scope>
    <source>
        <strain evidence="2">CBS 113389</strain>
    </source>
</reference>